<dbReference type="AlphaFoldDB" id="A0A0G1UGD5"/>
<dbReference type="Pfam" id="PF00535">
    <property type="entry name" value="Glycos_transf_2"/>
    <property type="match status" value="1"/>
</dbReference>
<keyword evidence="1" id="KW-0812">Transmembrane</keyword>
<dbReference type="GO" id="GO:0016758">
    <property type="term" value="F:hexosyltransferase activity"/>
    <property type="evidence" value="ECO:0007669"/>
    <property type="project" value="UniProtKB-ARBA"/>
</dbReference>
<dbReference type="SUPFAM" id="SSF53448">
    <property type="entry name" value="Nucleotide-diphospho-sugar transferases"/>
    <property type="match status" value="1"/>
</dbReference>
<protein>
    <submittedName>
        <fullName evidence="3">Family 2 glycosyl transferase</fullName>
    </submittedName>
</protein>
<dbReference type="Proteomes" id="UP000034607">
    <property type="component" value="Unassembled WGS sequence"/>
</dbReference>
<accession>A0A0G1UGD5</accession>
<evidence type="ECO:0000259" key="2">
    <source>
        <dbReference type="Pfam" id="PF00535"/>
    </source>
</evidence>
<dbReference type="EMBL" id="LCNM01000003">
    <property type="protein sequence ID" value="KKU56775.1"/>
    <property type="molecule type" value="Genomic_DNA"/>
</dbReference>
<evidence type="ECO:0000313" key="4">
    <source>
        <dbReference type="Proteomes" id="UP000034607"/>
    </source>
</evidence>
<dbReference type="CDD" id="cd00761">
    <property type="entry name" value="Glyco_tranf_GTA_type"/>
    <property type="match status" value="1"/>
</dbReference>
<dbReference type="PANTHER" id="PTHR22916">
    <property type="entry name" value="GLYCOSYLTRANSFERASE"/>
    <property type="match status" value="1"/>
</dbReference>
<organism evidence="3 4">
    <name type="scientific">Candidatus Amesbacteria bacterium GW2011_GWA2_47_11</name>
    <dbReference type="NCBI Taxonomy" id="1618357"/>
    <lineage>
        <taxon>Bacteria</taxon>
        <taxon>Candidatus Amesiibacteriota</taxon>
    </lineage>
</organism>
<name>A0A0G1UGD5_9BACT</name>
<feature type="domain" description="Glycosyltransferase 2-like" evidence="2">
    <location>
        <begin position="9"/>
        <end position="120"/>
    </location>
</feature>
<evidence type="ECO:0000313" key="3">
    <source>
        <dbReference type="EMBL" id="KKU56775.1"/>
    </source>
</evidence>
<reference evidence="3 4" key="1">
    <citation type="journal article" date="2015" name="Nature">
        <title>rRNA introns, odd ribosomes, and small enigmatic genomes across a large radiation of phyla.</title>
        <authorList>
            <person name="Brown C.T."/>
            <person name="Hug L.A."/>
            <person name="Thomas B.C."/>
            <person name="Sharon I."/>
            <person name="Castelle C.J."/>
            <person name="Singh A."/>
            <person name="Wilkins M.J."/>
            <person name="Williams K.H."/>
            <person name="Banfield J.F."/>
        </authorList>
    </citation>
    <scope>NUCLEOTIDE SEQUENCE [LARGE SCALE GENOMIC DNA]</scope>
</reference>
<proteinExistence type="predicted"/>
<dbReference type="InterPro" id="IPR029044">
    <property type="entry name" value="Nucleotide-diphossugar_trans"/>
</dbReference>
<dbReference type="Gene3D" id="3.90.550.10">
    <property type="entry name" value="Spore Coat Polysaccharide Biosynthesis Protein SpsA, Chain A"/>
    <property type="match status" value="1"/>
</dbReference>
<feature type="transmembrane region" description="Helical" evidence="1">
    <location>
        <begin position="138"/>
        <end position="157"/>
    </location>
</feature>
<dbReference type="InterPro" id="IPR001173">
    <property type="entry name" value="Glyco_trans_2-like"/>
</dbReference>
<gene>
    <name evidence="3" type="ORF">UX78_C0003G0051</name>
</gene>
<keyword evidence="3" id="KW-0808">Transferase</keyword>
<evidence type="ECO:0000256" key="1">
    <source>
        <dbReference type="SAM" id="Phobius"/>
    </source>
</evidence>
<sequence length="282" mass="32734">MSNRRGKVSVIIPVHNRHELFNRCLASVINQKWDRFTYEIIVIDDGSSPAISQHQIPKSASSNIRIIRNSRALGPSVTRNIGLKAAGGEYIAFLDSDDTWHPDFISATVTGLDSTRPEIITTLGKPNFLPGINFPKRILFLLLSLVRICSLWLFWVFNGSRLPVQLLYLLRISSSVFTRKAVSGVYFSQKYRAAEDWKYFWDCISNNSASVRIIPQLLAVYTYEPRSETLRRRHYWGDYYKLLEEFPQELRRTPGMRVFRKYTDISVAMNKSYPYLNYYPKD</sequence>
<keyword evidence="1" id="KW-1133">Transmembrane helix</keyword>
<comment type="caution">
    <text evidence="3">The sequence shown here is derived from an EMBL/GenBank/DDBJ whole genome shotgun (WGS) entry which is preliminary data.</text>
</comment>
<keyword evidence="1" id="KW-0472">Membrane</keyword>
<dbReference type="PANTHER" id="PTHR22916:SF3">
    <property type="entry name" value="UDP-GLCNAC:BETAGAL BETA-1,3-N-ACETYLGLUCOSAMINYLTRANSFERASE-LIKE PROTEIN 1"/>
    <property type="match status" value="1"/>
</dbReference>